<dbReference type="Gene3D" id="1.10.287.950">
    <property type="entry name" value="Methyl-accepting chemotaxis protein"/>
    <property type="match status" value="1"/>
</dbReference>
<proteinExistence type="predicted"/>
<protein>
    <recommendedName>
        <fullName evidence="3">Methyl-accepting transducer domain-containing protein</fullName>
    </recommendedName>
</protein>
<evidence type="ECO:0008006" key="3">
    <source>
        <dbReference type="Google" id="ProtNLM"/>
    </source>
</evidence>
<dbReference type="AlphaFoldDB" id="A0A1E8PTQ8"/>
<organism evidence="1 2">
    <name type="scientific">Janthinobacterium lividum</name>
    <dbReference type="NCBI Taxonomy" id="29581"/>
    <lineage>
        <taxon>Bacteria</taxon>
        <taxon>Pseudomonadati</taxon>
        <taxon>Pseudomonadota</taxon>
        <taxon>Betaproteobacteria</taxon>
        <taxon>Burkholderiales</taxon>
        <taxon>Oxalobacteraceae</taxon>
        <taxon>Janthinobacterium</taxon>
    </lineage>
</organism>
<dbReference type="SUPFAM" id="SSF58104">
    <property type="entry name" value="Methyl-accepting chemotaxis protein (MCP) signaling domain"/>
    <property type="match status" value="1"/>
</dbReference>
<accession>A0A1E8PTQ8</accession>
<evidence type="ECO:0000313" key="2">
    <source>
        <dbReference type="Proteomes" id="UP000092634"/>
    </source>
</evidence>
<evidence type="ECO:0000313" key="1">
    <source>
        <dbReference type="EMBL" id="OFJ49635.1"/>
    </source>
</evidence>
<dbReference type="EMBL" id="MAQB02000001">
    <property type="protein sequence ID" value="OFJ49635.1"/>
    <property type="molecule type" value="Genomic_DNA"/>
</dbReference>
<name>A0A1E8PTQ8_9BURK</name>
<gene>
    <name evidence="1" type="ORF">BA896_012930</name>
</gene>
<reference evidence="1 2" key="1">
    <citation type="submission" date="2016-10" db="EMBL/GenBank/DDBJ databases">
        <title>Updated version of Genome Assembly of Janthinobacterium lividum ERGS5:01.</title>
        <authorList>
            <person name="Kumar R."/>
            <person name="Acharya V."/>
            <person name="Singh D."/>
        </authorList>
    </citation>
    <scope>NUCLEOTIDE SEQUENCE [LARGE SCALE GENOMIC DNA]</scope>
    <source>
        <strain evidence="1 2">ERGS5:01</strain>
    </source>
</reference>
<comment type="caution">
    <text evidence="1">The sequence shown here is derived from an EMBL/GenBank/DDBJ whole genome shotgun (WGS) entry which is preliminary data.</text>
</comment>
<dbReference type="Proteomes" id="UP000092634">
    <property type="component" value="Unassembled WGS sequence"/>
</dbReference>
<sequence>MSATDKIALGKAKLWARTEAQVSTLEETANSTATLTATVRRSMALLVESMQQVAAIMHEITSASHEQCAGIGKVSQALTQMDNIRQQNADLIEAVAIFRLKRSARTSATLPPR</sequence>